<reference evidence="9" key="1">
    <citation type="submission" date="2019-02" db="EMBL/GenBank/DDBJ databases">
        <authorList>
            <person name="Li S.-H."/>
        </authorList>
    </citation>
    <scope>NUCLEOTIDE SEQUENCE</scope>
    <source>
        <strain evidence="9">IMCC11814</strain>
    </source>
</reference>
<dbReference type="Gene3D" id="3.90.380.10">
    <property type="entry name" value="Naphthalene 1,2-dioxygenase Alpha Subunit, Chain A, domain 1"/>
    <property type="match status" value="1"/>
</dbReference>
<dbReference type="SUPFAM" id="SSF55961">
    <property type="entry name" value="Bet v1-like"/>
    <property type="match status" value="1"/>
</dbReference>
<evidence type="ECO:0000256" key="6">
    <source>
        <dbReference type="ARBA" id="ARBA00023014"/>
    </source>
</evidence>
<dbReference type="Proteomes" id="UP001143304">
    <property type="component" value="Unassembled WGS sequence"/>
</dbReference>
<keyword evidence="3" id="KW-0479">Metal-binding</keyword>
<protein>
    <submittedName>
        <fullName evidence="9">Aromatic ring-hydroxylating dioxygenase subunit alpha</fullName>
    </submittedName>
</protein>
<evidence type="ECO:0000256" key="7">
    <source>
        <dbReference type="SAM" id="MobiDB-lite"/>
    </source>
</evidence>
<comment type="cofactor">
    <cofactor evidence="1">
        <name>Fe cation</name>
        <dbReference type="ChEBI" id="CHEBI:24875"/>
    </cofactor>
</comment>
<keyword evidence="9" id="KW-0223">Dioxygenase</keyword>
<dbReference type="PANTHER" id="PTHR43756:SF5">
    <property type="entry name" value="CHOLINE MONOOXYGENASE, CHLOROPLASTIC"/>
    <property type="match status" value="1"/>
</dbReference>
<dbReference type="CDD" id="cd03469">
    <property type="entry name" value="Rieske_RO_Alpha_N"/>
    <property type="match status" value="1"/>
</dbReference>
<sequence>MKQDGPTLESADSTRSMTRKPPYRTPSIDSEASLPDIGDTRFSGDRFHSDEFMQQEWTHLWRRTWNMGPRLEEFSGPGDYVIHELGRESFIFVLEKEGSIRAFYNVCQHRGKRIICDQRAGTARFFRCAFHGWSWNIDGSIKGIPDRETFPQFSEGLPCEELDLSEIRVDTWGGWAWFNIDGKAEPLLEYLDVLPEHIAPYRMEDMRTFVNATFLWNCNWKVAVDAFNESYHFRGIHPEMMMWSNAEAKLELLGKHSRMINEYGAPSKPYRETKEISERMQAYMRYFGLDPKDYSGPAREVRIEKQKINRRQAAEGTAPHLPYEVMTDEQLSDVYHYFYFPGAAQNIFPEGVNTFRYRPHETDPNKCYYDLIMMGHFPQGEEPPKAEHVYFDKKVQYVELLDPSLEVASFILQQDADNVPEVQQGVQSEGYKGMTLGEQEIRVRHFHNLVDHYLKSGEP</sequence>
<keyword evidence="5" id="KW-0408">Iron</keyword>
<dbReference type="InterPro" id="IPR015879">
    <property type="entry name" value="Ring_hydroxy_dOase_asu_C_dom"/>
</dbReference>
<dbReference type="SUPFAM" id="SSF50022">
    <property type="entry name" value="ISP domain"/>
    <property type="match status" value="1"/>
</dbReference>
<dbReference type="Pfam" id="PF00355">
    <property type="entry name" value="Rieske"/>
    <property type="match status" value="1"/>
</dbReference>
<evidence type="ECO:0000313" key="10">
    <source>
        <dbReference type="Proteomes" id="UP001143304"/>
    </source>
</evidence>
<dbReference type="InterPro" id="IPR017941">
    <property type="entry name" value="Rieske_2Fe-2S"/>
</dbReference>
<dbReference type="InterPro" id="IPR001663">
    <property type="entry name" value="Rng_hydr_dOase-A"/>
</dbReference>
<evidence type="ECO:0000256" key="3">
    <source>
        <dbReference type="ARBA" id="ARBA00022723"/>
    </source>
</evidence>
<comment type="caution">
    <text evidence="9">The sequence shown here is derived from an EMBL/GenBank/DDBJ whole genome shotgun (WGS) entry which is preliminary data.</text>
</comment>
<dbReference type="Pfam" id="PF00848">
    <property type="entry name" value="Ring_hydroxyl_A"/>
    <property type="match status" value="1"/>
</dbReference>
<dbReference type="GO" id="GO:0051213">
    <property type="term" value="F:dioxygenase activity"/>
    <property type="evidence" value="ECO:0007669"/>
    <property type="project" value="UniProtKB-KW"/>
</dbReference>
<keyword evidence="2" id="KW-0001">2Fe-2S</keyword>
<keyword evidence="10" id="KW-1185">Reference proteome</keyword>
<evidence type="ECO:0000256" key="1">
    <source>
        <dbReference type="ARBA" id="ARBA00001962"/>
    </source>
</evidence>
<gene>
    <name evidence="9" type="ORF">EYC82_06095</name>
</gene>
<keyword evidence="4" id="KW-0560">Oxidoreductase</keyword>
<feature type="region of interest" description="Disordered" evidence="7">
    <location>
        <begin position="1"/>
        <end position="37"/>
    </location>
</feature>
<proteinExistence type="predicted"/>
<evidence type="ECO:0000313" key="9">
    <source>
        <dbReference type="EMBL" id="MCX2976920.1"/>
    </source>
</evidence>
<dbReference type="PRINTS" id="PR00090">
    <property type="entry name" value="RNGDIOXGNASE"/>
</dbReference>
<organism evidence="9 10">
    <name type="scientific">Candidatus Marimicrobium litorale</name>
    <dbReference type="NCBI Taxonomy" id="2518991"/>
    <lineage>
        <taxon>Bacteria</taxon>
        <taxon>Pseudomonadati</taxon>
        <taxon>Pseudomonadota</taxon>
        <taxon>Gammaproteobacteria</taxon>
        <taxon>Cellvibrionales</taxon>
        <taxon>Halieaceae</taxon>
        <taxon>Marimicrobium</taxon>
    </lineage>
</organism>
<keyword evidence="6" id="KW-0411">Iron-sulfur</keyword>
<dbReference type="Gene3D" id="2.102.10.10">
    <property type="entry name" value="Rieske [2Fe-2S] iron-sulphur domain"/>
    <property type="match status" value="1"/>
</dbReference>
<dbReference type="EMBL" id="SHNO01000001">
    <property type="protein sequence ID" value="MCX2976920.1"/>
    <property type="molecule type" value="Genomic_DNA"/>
</dbReference>
<feature type="domain" description="Rieske" evidence="8">
    <location>
        <begin position="65"/>
        <end position="178"/>
    </location>
</feature>
<dbReference type="CDD" id="cd08882">
    <property type="entry name" value="RHO_alpha_C_MupW-like"/>
    <property type="match status" value="1"/>
</dbReference>
<dbReference type="RefSeq" id="WP_279248661.1">
    <property type="nucleotide sequence ID" value="NZ_SHNO01000001.1"/>
</dbReference>
<evidence type="ECO:0000259" key="8">
    <source>
        <dbReference type="PROSITE" id="PS51296"/>
    </source>
</evidence>
<dbReference type="InterPro" id="IPR036922">
    <property type="entry name" value="Rieske_2Fe-2S_sf"/>
</dbReference>
<name>A0ABT3T436_9GAMM</name>
<dbReference type="PANTHER" id="PTHR43756">
    <property type="entry name" value="CHOLINE MONOOXYGENASE, CHLOROPLASTIC"/>
    <property type="match status" value="1"/>
</dbReference>
<dbReference type="PROSITE" id="PS51296">
    <property type="entry name" value="RIESKE"/>
    <property type="match status" value="1"/>
</dbReference>
<evidence type="ECO:0000256" key="2">
    <source>
        <dbReference type="ARBA" id="ARBA00022714"/>
    </source>
</evidence>
<evidence type="ECO:0000256" key="5">
    <source>
        <dbReference type="ARBA" id="ARBA00023004"/>
    </source>
</evidence>
<evidence type="ECO:0000256" key="4">
    <source>
        <dbReference type="ARBA" id="ARBA00023002"/>
    </source>
</evidence>
<accession>A0ABT3T436</accession>